<name>H6MS75_GORPV</name>
<evidence type="ECO:0000313" key="5">
    <source>
        <dbReference type="Proteomes" id="UP000009154"/>
    </source>
</evidence>
<organism evidence="4 5">
    <name type="scientific">Gordonia polyisoprenivorans (strain DSM 44266 / VH2)</name>
    <dbReference type="NCBI Taxonomy" id="1112204"/>
    <lineage>
        <taxon>Bacteria</taxon>
        <taxon>Bacillati</taxon>
        <taxon>Actinomycetota</taxon>
        <taxon>Actinomycetes</taxon>
        <taxon>Mycobacteriales</taxon>
        <taxon>Gordoniaceae</taxon>
        <taxon>Gordonia</taxon>
    </lineage>
</organism>
<dbReference type="AlphaFoldDB" id="H6MS75"/>
<feature type="region of interest" description="Disordered" evidence="2">
    <location>
        <begin position="60"/>
        <end position="179"/>
    </location>
</feature>
<feature type="domain" description="Rho termination factor-like N-terminal" evidence="3">
    <location>
        <begin position="150"/>
        <end position="178"/>
    </location>
</feature>
<feature type="coiled-coil region" evidence="1">
    <location>
        <begin position="7"/>
        <end position="52"/>
    </location>
</feature>
<accession>H6MS75</accession>
<sequence length="179" mass="17934">MGKKDGAGKKDRAIKRLEAEIGRLTKELAKVEKAARKRISRAEGDVAALRAEVLKVVGLGGDKQEPVAPAKTPTAPATTATAPAKTPTAPATTATAPAKTPTAPATTATAPAATAPAKSATAPAKKSAPAKKPAAPTKASSPKSSGRGPTVAELRAQAKAKGIKGYSSMTKAQLLEALK</sequence>
<dbReference type="Pfam" id="PF07498">
    <property type="entry name" value="Rho_N"/>
    <property type="match status" value="1"/>
</dbReference>
<proteinExistence type="predicted"/>
<dbReference type="InterPro" id="IPR011112">
    <property type="entry name" value="Rho-like_N"/>
</dbReference>
<evidence type="ECO:0000259" key="3">
    <source>
        <dbReference type="Pfam" id="PF07498"/>
    </source>
</evidence>
<evidence type="ECO:0000313" key="4">
    <source>
        <dbReference type="EMBL" id="AFA71333.1"/>
    </source>
</evidence>
<dbReference type="KEGG" id="gpo:GPOL_c02600"/>
<gene>
    <name evidence="4" type="ordered locus">GPOL_c02600</name>
</gene>
<dbReference type="RefSeq" id="WP_014358366.1">
    <property type="nucleotide sequence ID" value="NC_016906.1"/>
</dbReference>
<feature type="compositionally biased region" description="Low complexity" evidence="2">
    <location>
        <begin position="68"/>
        <end position="145"/>
    </location>
</feature>
<keyword evidence="5" id="KW-1185">Reference proteome</keyword>
<dbReference type="STRING" id="1112204.GPOL_c02600"/>
<evidence type="ECO:0000256" key="1">
    <source>
        <dbReference type="SAM" id="Coils"/>
    </source>
</evidence>
<evidence type="ECO:0000256" key="2">
    <source>
        <dbReference type="SAM" id="MobiDB-lite"/>
    </source>
</evidence>
<dbReference type="GO" id="GO:0006353">
    <property type="term" value="P:DNA-templated transcription termination"/>
    <property type="evidence" value="ECO:0007669"/>
    <property type="project" value="InterPro"/>
</dbReference>
<protein>
    <recommendedName>
        <fullName evidence="3">Rho termination factor-like N-terminal domain-containing protein</fullName>
    </recommendedName>
</protein>
<dbReference type="Proteomes" id="UP000009154">
    <property type="component" value="Chromosome"/>
</dbReference>
<dbReference type="EMBL" id="CP003119">
    <property type="protein sequence ID" value="AFA71333.1"/>
    <property type="molecule type" value="Genomic_DNA"/>
</dbReference>
<dbReference type="eggNOG" id="COG0261">
    <property type="taxonomic scope" value="Bacteria"/>
</dbReference>
<reference evidence="4 5" key="1">
    <citation type="journal article" date="2012" name="Appl. Environ. Microbiol.">
        <title>Involvement of two latex-clearing proteins during rubber degradation and insights into the subsequent degradation pathway revealed by the genome sequence of Gordonia polyisoprenivorans strain VH2.</title>
        <authorList>
            <person name="Hiessl S."/>
            <person name="Schuldes J."/>
            <person name="Thurmer A."/>
            <person name="Halbsguth T."/>
            <person name="Broker D."/>
            <person name="Angelov A."/>
            <person name="Liebl W."/>
            <person name="Daniel R."/>
            <person name="Steinbuchel A."/>
        </authorList>
    </citation>
    <scope>NUCLEOTIDE SEQUENCE [LARGE SCALE GENOMIC DNA]</scope>
    <source>
        <strain evidence="5">DSM 44266 / VH2</strain>
    </source>
</reference>
<dbReference type="HOGENOM" id="CLU_1501461_0_0_11"/>
<dbReference type="GeneID" id="90157367"/>
<keyword evidence="1" id="KW-0175">Coiled coil</keyword>
<dbReference type="Gene3D" id="1.20.5.1700">
    <property type="match status" value="1"/>
</dbReference>